<dbReference type="EMBL" id="AP022606">
    <property type="protein sequence ID" value="BBZ11305.1"/>
    <property type="molecule type" value="Genomic_DNA"/>
</dbReference>
<organism evidence="1 2">
    <name type="scientific">Mycobacterium branderi</name>
    <dbReference type="NCBI Taxonomy" id="43348"/>
    <lineage>
        <taxon>Bacteria</taxon>
        <taxon>Bacillati</taxon>
        <taxon>Actinomycetota</taxon>
        <taxon>Actinomycetes</taxon>
        <taxon>Mycobacteriales</taxon>
        <taxon>Mycobacteriaceae</taxon>
        <taxon>Mycobacterium</taxon>
    </lineage>
</organism>
<proteinExistence type="predicted"/>
<name>A0ABM7KJJ3_9MYCO</name>
<accession>A0ABM7KJJ3</accession>
<evidence type="ECO:0000313" key="2">
    <source>
        <dbReference type="Proteomes" id="UP000467379"/>
    </source>
</evidence>
<dbReference type="Proteomes" id="UP000467379">
    <property type="component" value="Chromosome"/>
</dbReference>
<gene>
    <name evidence="1" type="ORF">MBRA_15000</name>
</gene>
<sequence length="74" mass="8199">MFTDTYLHQPPAVENAMGIQLAALLRQLEAACTAADELAEAAIAHFEQHPDAKIITSFPAWDVGRRPGARRDRR</sequence>
<reference evidence="1 2" key="1">
    <citation type="journal article" date="2019" name="Emerg. Microbes Infect.">
        <title>Comprehensive subspecies identification of 175 nontuberculous mycobacteria species based on 7547 genomic profiles.</title>
        <authorList>
            <person name="Matsumoto Y."/>
            <person name="Kinjo T."/>
            <person name="Motooka D."/>
            <person name="Nabeya D."/>
            <person name="Jung N."/>
            <person name="Uechi K."/>
            <person name="Horii T."/>
            <person name="Iida T."/>
            <person name="Fujita J."/>
            <person name="Nakamura S."/>
        </authorList>
    </citation>
    <scope>NUCLEOTIDE SEQUENCE [LARGE SCALE GENOMIC DNA]</scope>
    <source>
        <strain evidence="1 2">JCM 12687</strain>
    </source>
</reference>
<keyword evidence="2" id="KW-1185">Reference proteome</keyword>
<evidence type="ECO:0000313" key="1">
    <source>
        <dbReference type="EMBL" id="BBZ11305.1"/>
    </source>
</evidence>
<protein>
    <submittedName>
        <fullName evidence="1">Uncharacterized protein</fullName>
    </submittedName>
</protein>